<dbReference type="InterPro" id="IPR011049">
    <property type="entry name" value="Serralysin-like_metalloprot_C"/>
</dbReference>
<reference evidence="2 3" key="1">
    <citation type="submission" date="2020-05" db="EMBL/GenBank/DDBJ databases">
        <title>Description of Pedobacter foliorum sp. nov.</title>
        <authorList>
            <person name="Qi S."/>
            <person name="Carlier A."/>
            <person name="Cnockaert M."/>
            <person name="Vandamme P."/>
        </authorList>
    </citation>
    <scope>NUCLEOTIDE SEQUENCE [LARGE SCALE GENOMIC DNA]</scope>
    <source>
        <strain evidence="2 3">LMG 31300</strain>
    </source>
</reference>
<dbReference type="EMBL" id="JABMKV010000005">
    <property type="protein sequence ID" value="NQX33159.1"/>
    <property type="molecule type" value="Genomic_DNA"/>
</dbReference>
<dbReference type="Gene3D" id="2.150.10.10">
    <property type="entry name" value="Serralysin-like metalloprotease, C-terminal"/>
    <property type="match status" value="2"/>
</dbReference>
<protein>
    <submittedName>
        <fullName evidence="2">Uncharacterized protein</fullName>
    </submittedName>
</protein>
<comment type="caution">
    <text evidence="2">The sequence shown here is derived from an EMBL/GenBank/DDBJ whole genome shotgun (WGS) entry which is preliminary data.</text>
</comment>
<sequence>MKYLNRKICLLTAVALVTGMLKSNAQIRTNLNLSNDGAPASTAFLDASSSVVWNSSSNNLGKGLVFPRTDLTKLSNLAMTGFSLPSNFPNYMDGMMVYNVGSGVTPIGNVLVAPGFYYYKNSSNTLLGGTWMPVSGGSNGSSDWSIFGNANINPATNFLGTTGPDPLIFKVNKIIAATFSPNGSLPSSLNIEAPLLMNGETMLWNGGIPGQLNLMVGTTKTKTLSGQNNTLIGGNTGLNLAATSFNTFVGAGAGSENTTGIGNTFIGDGAGLLNQNGHSNIAIGKNAGPIGVLNNTVALGYGATVKADNSMVLGGINAYRVNVGINTEAPRSSLDVATDDAIVLPVGPTTKQPGSVGSPLNAVPGMIRFNSESNFLEYRNNSKWVSVGFGPGWNLTGNAGTIPTANYIGTADNQPTVFSANATEAFRIEPNGTNPGNVNLKAPLFVNGQRMLWDGGTPSKNNIVIGNTIPSGLSGTDNIFMGKNAGATTTDGEANIFIGEGAGIANTIGARNTAIGTQAGPSVGNLSNTVALGYKAKVDINNAVVIGSATDPVSVGINISSPRAAFDISDKGAMIVPTGSEGQRPKQPVAGMVRYNQTSSMLEYYNGTEWISLSDYKTVLKGTYDSPGQLMAPGFWHVTDIPVPGAKIGGVVNVSLSKGLSPFIINLPSTVTQDGIVTVQFYSLPVPENTVNPQSMVVGGGPFQIFVSVIQ</sequence>
<dbReference type="RefSeq" id="WP_173273998.1">
    <property type="nucleotide sequence ID" value="NZ_JABMKV010000005.1"/>
</dbReference>
<organism evidence="2 3">
    <name type="scientific">Pedobacter boryungensis</name>
    <dbReference type="NCBI Taxonomy" id="869962"/>
    <lineage>
        <taxon>Bacteria</taxon>
        <taxon>Pseudomonadati</taxon>
        <taxon>Bacteroidota</taxon>
        <taxon>Sphingobacteriia</taxon>
        <taxon>Sphingobacteriales</taxon>
        <taxon>Sphingobacteriaceae</taxon>
        <taxon>Pedobacter</taxon>
    </lineage>
</organism>
<accession>A0ABX2DHZ3</accession>
<feature type="chain" id="PRO_5046836436" evidence="1">
    <location>
        <begin position="26"/>
        <end position="711"/>
    </location>
</feature>
<gene>
    <name evidence="2" type="ORF">HQN85_15585</name>
</gene>
<keyword evidence="1" id="KW-0732">Signal</keyword>
<feature type="signal peptide" evidence="1">
    <location>
        <begin position="1"/>
        <end position="25"/>
    </location>
</feature>
<name>A0ABX2DHZ3_9SPHI</name>
<evidence type="ECO:0000313" key="2">
    <source>
        <dbReference type="EMBL" id="NQX33159.1"/>
    </source>
</evidence>
<dbReference type="Proteomes" id="UP000762110">
    <property type="component" value="Unassembled WGS sequence"/>
</dbReference>
<evidence type="ECO:0000313" key="3">
    <source>
        <dbReference type="Proteomes" id="UP000762110"/>
    </source>
</evidence>
<proteinExistence type="predicted"/>
<keyword evidence="3" id="KW-1185">Reference proteome</keyword>
<evidence type="ECO:0000256" key="1">
    <source>
        <dbReference type="SAM" id="SignalP"/>
    </source>
</evidence>